<evidence type="ECO:0000313" key="2">
    <source>
        <dbReference type="Proteomes" id="UP000198932"/>
    </source>
</evidence>
<dbReference type="EMBL" id="FOYN01000003">
    <property type="protein sequence ID" value="SFR44606.1"/>
    <property type="molecule type" value="Genomic_DNA"/>
</dbReference>
<reference evidence="2" key="1">
    <citation type="submission" date="2016-10" db="EMBL/GenBank/DDBJ databases">
        <authorList>
            <person name="Varghese N."/>
            <person name="Submissions S."/>
        </authorList>
    </citation>
    <scope>NUCLEOTIDE SEQUENCE [LARGE SCALE GENOMIC DNA]</scope>
    <source>
        <strain evidence="2">RD 26</strain>
    </source>
</reference>
<dbReference type="OrthoDB" id="284643at2157"/>
<sequence length="50" mass="5817">MSPVHRTERYHLVCRECPLERLYDAEADADAVRRTHVDETGHRVAVDRIA</sequence>
<name>A0A1I6GR54_HALSD</name>
<dbReference type="RefSeq" id="WP_167603381.1">
    <property type="nucleotide sequence ID" value="NZ_FOYN01000003.1"/>
</dbReference>
<evidence type="ECO:0000313" key="1">
    <source>
        <dbReference type="EMBL" id="SFR44606.1"/>
    </source>
</evidence>
<dbReference type="Proteomes" id="UP000198932">
    <property type="component" value="Unassembled WGS sequence"/>
</dbReference>
<protein>
    <submittedName>
        <fullName evidence="1">Uncharacterized protein</fullName>
    </submittedName>
</protein>
<keyword evidence="2" id="KW-1185">Reference proteome</keyword>
<dbReference type="AlphaFoldDB" id="A0A1I6GR54"/>
<proteinExistence type="predicted"/>
<organism evidence="1 2">
    <name type="scientific">Halorubrum sodomense</name>
    <dbReference type="NCBI Taxonomy" id="35743"/>
    <lineage>
        <taxon>Archaea</taxon>
        <taxon>Methanobacteriati</taxon>
        <taxon>Methanobacteriota</taxon>
        <taxon>Stenosarchaea group</taxon>
        <taxon>Halobacteria</taxon>
        <taxon>Halobacteriales</taxon>
        <taxon>Haloferacaceae</taxon>
        <taxon>Halorubrum</taxon>
    </lineage>
</organism>
<accession>A0A1I6GR54</accession>
<gene>
    <name evidence="1" type="ORF">SAMN04487937_1979</name>
</gene>